<dbReference type="STRING" id="584708.Apau_0226"/>
<dbReference type="GO" id="GO:0009086">
    <property type="term" value="P:methionine biosynthetic process"/>
    <property type="evidence" value="ECO:0007669"/>
    <property type="project" value="TreeGrafter"/>
</dbReference>
<evidence type="ECO:0000256" key="7">
    <source>
        <dbReference type="ARBA" id="ARBA00048628"/>
    </source>
</evidence>
<evidence type="ECO:0000313" key="10">
    <source>
        <dbReference type="Proteomes" id="UP000005096"/>
    </source>
</evidence>
<comment type="similarity">
    <text evidence="3 8">Belongs to the methylenetetrahydrofolate reductase family.</text>
</comment>
<dbReference type="RefSeq" id="WP_006299806.1">
    <property type="nucleotide sequence ID" value="NZ_CM001022.1"/>
</dbReference>
<keyword evidence="6 8" id="KW-0560">Oxidoreductase</keyword>
<gene>
    <name evidence="9" type="ORF">Apau_0226</name>
</gene>
<dbReference type="GO" id="GO:0106312">
    <property type="term" value="F:methylenetetrahydrofolate reductase (NADH) activity"/>
    <property type="evidence" value="ECO:0007669"/>
    <property type="project" value="UniProtKB-EC"/>
</dbReference>
<evidence type="ECO:0000256" key="4">
    <source>
        <dbReference type="ARBA" id="ARBA00022630"/>
    </source>
</evidence>
<dbReference type="HOGENOM" id="CLU_025841_0_2_0"/>
<evidence type="ECO:0000256" key="8">
    <source>
        <dbReference type="RuleBase" id="RU003862"/>
    </source>
</evidence>
<dbReference type="Gene3D" id="3.20.20.220">
    <property type="match status" value="1"/>
</dbReference>
<organism evidence="9 10">
    <name type="scientific">Aminomonas paucivorans DSM 12260</name>
    <dbReference type="NCBI Taxonomy" id="584708"/>
    <lineage>
        <taxon>Bacteria</taxon>
        <taxon>Thermotogati</taxon>
        <taxon>Synergistota</taxon>
        <taxon>Synergistia</taxon>
        <taxon>Synergistales</taxon>
        <taxon>Synergistaceae</taxon>
        <taxon>Aminomonas</taxon>
    </lineage>
</organism>
<dbReference type="InterPro" id="IPR029041">
    <property type="entry name" value="FAD-linked_oxidoreductase-like"/>
</dbReference>
<dbReference type="Pfam" id="PF02219">
    <property type="entry name" value="MTHFR"/>
    <property type="match status" value="1"/>
</dbReference>
<comment type="catalytic activity">
    <reaction evidence="7">
        <text>(6S)-5-methyl-5,6,7,8-tetrahydrofolate + NAD(+) = (6R)-5,10-methylene-5,6,7,8-tetrahydrofolate + NADH + H(+)</text>
        <dbReference type="Rhea" id="RHEA:19821"/>
        <dbReference type="ChEBI" id="CHEBI:15378"/>
        <dbReference type="ChEBI" id="CHEBI:15636"/>
        <dbReference type="ChEBI" id="CHEBI:18608"/>
        <dbReference type="ChEBI" id="CHEBI:57540"/>
        <dbReference type="ChEBI" id="CHEBI:57945"/>
        <dbReference type="EC" id="1.5.1.54"/>
    </reaction>
    <physiologicalReaction direction="right-to-left" evidence="7">
        <dbReference type="Rhea" id="RHEA:19823"/>
    </physiologicalReaction>
</comment>
<dbReference type="Proteomes" id="UP000005096">
    <property type="component" value="Chromosome"/>
</dbReference>
<dbReference type="eggNOG" id="COG0685">
    <property type="taxonomic scope" value="Bacteria"/>
</dbReference>
<dbReference type="SUPFAM" id="SSF51730">
    <property type="entry name" value="FAD-linked oxidoreductase"/>
    <property type="match status" value="1"/>
</dbReference>
<keyword evidence="4 8" id="KW-0285">Flavoprotein</keyword>
<dbReference type="InterPro" id="IPR003171">
    <property type="entry name" value="Mehydrof_redctse-like"/>
</dbReference>
<proteinExistence type="inferred from homology"/>
<dbReference type="UniPathway" id="UPA00193"/>
<evidence type="ECO:0000256" key="1">
    <source>
        <dbReference type="ARBA" id="ARBA00001974"/>
    </source>
</evidence>
<sequence length="301" mass="33036">MHLRDLFRAKKPVVSFEIFPPKAGTPVEGIYATLGAIRDLNPDFVSVTYGAGGSTKDLTRDIASTVKNRFGLEVMAHFTGLAHTPAEVDEMAEDLMDEGVCNVLAMRGDPPLDGVLPPNPAFPHAADLIRHLRRGFGDDLSIAAAAYPEGHLECPDPEQDLLHLKAKVDEGVDFLVTQLFFDNELFYRFVEKVRALGVTVPICAGVFPVLNPKQVQRILSLCGVAFPPRFARILARYADDPAALAEAGIAYATDQIIDLLSWGVEGIHLYTMNRPETTRRIMDNIGLVRRSLVDRNEGEAS</sequence>
<dbReference type="PaxDb" id="584708-Apau_0226"/>
<evidence type="ECO:0000256" key="6">
    <source>
        <dbReference type="ARBA" id="ARBA00023002"/>
    </source>
</evidence>
<dbReference type="PANTHER" id="PTHR45754:SF3">
    <property type="entry name" value="METHYLENETETRAHYDROFOLATE REDUCTASE (NADPH)"/>
    <property type="match status" value="1"/>
</dbReference>
<accession>E3CXR9</accession>
<protein>
    <recommendedName>
        <fullName evidence="8">Methylenetetrahydrofolate reductase</fullName>
    </recommendedName>
</protein>
<evidence type="ECO:0000256" key="5">
    <source>
        <dbReference type="ARBA" id="ARBA00022827"/>
    </source>
</evidence>
<name>E3CXR9_9BACT</name>
<dbReference type="OrthoDB" id="9812555at2"/>
<keyword evidence="10" id="KW-1185">Reference proteome</keyword>
<comment type="cofactor">
    <cofactor evidence="1 8">
        <name>FAD</name>
        <dbReference type="ChEBI" id="CHEBI:57692"/>
    </cofactor>
</comment>
<dbReference type="EMBL" id="CM001022">
    <property type="protein sequence ID" value="EFQ22662.1"/>
    <property type="molecule type" value="Genomic_DNA"/>
</dbReference>
<dbReference type="GO" id="GO:0071949">
    <property type="term" value="F:FAD binding"/>
    <property type="evidence" value="ECO:0007669"/>
    <property type="project" value="TreeGrafter"/>
</dbReference>
<evidence type="ECO:0000313" key="9">
    <source>
        <dbReference type="EMBL" id="EFQ22662.1"/>
    </source>
</evidence>
<comment type="pathway">
    <text evidence="2 8">One-carbon metabolism; tetrahydrofolate interconversion.</text>
</comment>
<evidence type="ECO:0000256" key="3">
    <source>
        <dbReference type="ARBA" id="ARBA00006743"/>
    </source>
</evidence>
<dbReference type="GO" id="GO:0005829">
    <property type="term" value="C:cytosol"/>
    <property type="evidence" value="ECO:0007669"/>
    <property type="project" value="TreeGrafter"/>
</dbReference>
<evidence type="ECO:0000256" key="2">
    <source>
        <dbReference type="ARBA" id="ARBA00004777"/>
    </source>
</evidence>
<keyword evidence="5 8" id="KW-0274">FAD</keyword>
<dbReference type="AlphaFoldDB" id="E3CXR9"/>
<dbReference type="GO" id="GO:0035999">
    <property type="term" value="P:tetrahydrofolate interconversion"/>
    <property type="evidence" value="ECO:0007669"/>
    <property type="project" value="UniProtKB-UniPathway"/>
</dbReference>
<reference evidence="9 10" key="1">
    <citation type="journal article" date="2010" name="Stand. Genomic Sci.">
        <title>Non-contiguous finished genome sequence of Aminomonas paucivorans type strain (GLU-3).</title>
        <authorList>
            <person name="Pitluck S."/>
            <person name="Yasawong M."/>
            <person name="Held B."/>
            <person name="Lapidus A."/>
            <person name="Nolan M."/>
            <person name="Copeland A."/>
            <person name="Lucas S."/>
            <person name="Del Rio T.G."/>
            <person name="Tice H."/>
            <person name="Cheng J.F."/>
            <person name="Chertkov O."/>
            <person name="Goodwin L."/>
            <person name="Tapia R."/>
            <person name="Han C."/>
            <person name="Liolios K."/>
            <person name="Ivanova N."/>
            <person name="Mavromatis K."/>
            <person name="Ovchinnikova G."/>
            <person name="Pati A."/>
            <person name="Chen A."/>
            <person name="Palaniappan K."/>
            <person name="Land M."/>
            <person name="Hauser L."/>
            <person name="Chang Y.J."/>
            <person name="Jeffries C.D."/>
            <person name="Pukall R."/>
            <person name="Spring S."/>
            <person name="Rohde M."/>
            <person name="Sikorski J."/>
            <person name="Goker M."/>
            <person name="Woyke T."/>
            <person name="Bristow J."/>
            <person name="Eisen J.A."/>
            <person name="Markowitz V."/>
            <person name="Hugenholtz P."/>
            <person name="Kyrpides N.C."/>
            <person name="Klenk H.P."/>
        </authorList>
    </citation>
    <scope>NUCLEOTIDE SEQUENCE [LARGE SCALE GENOMIC DNA]</scope>
    <source>
        <strain evidence="9 10">DSM 12260</strain>
    </source>
</reference>
<dbReference type="CDD" id="cd00537">
    <property type="entry name" value="MTHFR"/>
    <property type="match status" value="1"/>
</dbReference>
<dbReference type="PANTHER" id="PTHR45754">
    <property type="entry name" value="METHYLENETETRAHYDROFOLATE REDUCTASE"/>
    <property type="match status" value="1"/>
</dbReference>